<dbReference type="Pfam" id="PF17242">
    <property type="entry name" value="DUF5315"/>
    <property type="match status" value="1"/>
</dbReference>
<accession>A0A2T0FM73</accession>
<dbReference type="AlphaFoldDB" id="A0A2T0FM73"/>
<organism evidence="1 2">
    <name type="scientific">Wickerhamiella sorbophila</name>
    <dbReference type="NCBI Taxonomy" id="45607"/>
    <lineage>
        <taxon>Eukaryota</taxon>
        <taxon>Fungi</taxon>
        <taxon>Dikarya</taxon>
        <taxon>Ascomycota</taxon>
        <taxon>Saccharomycotina</taxon>
        <taxon>Dipodascomycetes</taxon>
        <taxon>Dipodascales</taxon>
        <taxon>Trichomonascaceae</taxon>
        <taxon>Wickerhamiella</taxon>
    </lineage>
</organism>
<proteinExistence type="predicted"/>
<dbReference type="Proteomes" id="UP000238350">
    <property type="component" value="Unassembled WGS sequence"/>
</dbReference>
<dbReference type="GeneID" id="36517461"/>
<dbReference type="EMBL" id="NDIQ01000022">
    <property type="protein sequence ID" value="PRT56093.1"/>
    <property type="molecule type" value="Genomic_DNA"/>
</dbReference>
<evidence type="ECO:0000313" key="2">
    <source>
        <dbReference type="Proteomes" id="UP000238350"/>
    </source>
</evidence>
<gene>
    <name evidence="1" type="ORF">B9G98_03713</name>
</gene>
<dbReference type="RefSeq" id="XP_024666038.1">
    <property type="nucleotide sequence ID" value="XM_024810270.1"/>
</dbReference>
<protein>
    <submittedName>
        <fullName evidence="1">Uncharacterized protein</fullName>
    </submittedName>
</protein>
<sequence>MDDQESFQTTIDRVVSEVPSVSVSTVFNPPSLTSAADEFPQAKPSINRHDALWATMGALQDDIELAQEVLKNKAFLGPLRAEHVQRIKKAQIEFAQRMSKEETSLGMNHYREIWTNSNSDKLRSRLFDDPYFDLLNDQVKKTEVALEQLAGLLDMETGQNK</sequence>
<evidence type="ECO:0000313" key="1">
    <source>
        <dbReference type="EMBL" id="PRT56093.1"/>
    </source>
</evidence>
<reference evidence="1 2" key="1">
    <citation type="submission" date="2017-04" db="EMBL/GenBank/DDBJ databases">
        <title>Genome sequencing of [Candida] sorbophila.</title>
        <authorList>
            <person name="Ahn J.O."/>
        </authorList>
    </citation>
    <scope>NUCLEOTIDE SEQUENCE [LARGE SCALE GENOMIC DNA]</scope>
    <source>
        <strain evidence="1 2">DS02</strain>
    </source>
</reference>
<name>A0A2T0FM73_9ASCO</name>
<keyword evidence="2" id="KW-1185">Reference proteome</keyword>
<comment type="caution">
    <text evidence="1">The sequence shown here is derived from an EMBL/GenBank/DDBJ whole genome shotgun (WGS) entry which is preliminary data.</text>
</comment>